<dbReference type="GO" id="GO:0005768">
    <property type="term" value="C:endosome"/>
    <property type="evidence" value="ECO:0007669"/>
    <property type="project" value="TreeGrafter"/>
</dbReference>
<dbReference type="GO" id="GO:0045332">
    <property type="term" value="P:phospholipid translocation"/>
    <property type="evidence" value="ECO:0007669"/>
    <property type="project" value="TreeGrafter"/>
</dbReference>
<name>A0A1W5DER3_9LECA</name>
<reference evidence="7" key="1">
    <citation type="submission" date="2017-03" db="EMBL/GenBank/DDBJ databases">
        <authorList>
            <person name="Sharma R."/>
            <person name="Thines M."/>
        </authorList>
    </citation>
    <scope>NUCLEOTIDE SEQUENCE [LARGE SCALE GENOMIC DNA]</scope>
</reference>
<feature type="transmembrane region" description="Helical" evidence="5">
    <location>
        <begin position="144"/>
        <end position="163"/>
    </location>
</feature>
<evidence type="ECO:0000256" key="2">
    <source>
        <dbReference type="ARBA" id="ARBA00022692"/>
    </source>
</evidence>
<evidence type="ECO:0000256" key="1">
    <source>
        <dbReference type="ARBA" id="ARBA00004141"/>
    </source>
</evidence>
<dbReference type="PANTHER" id="PTHR14856:SF9">
    <property type="entry name" value="PQ-LOOP REPEAT-CONTAINING PROTEIN 1"/>
    <property type="match status" value="1"/>
</dbReference>
<evidence type="ECO:0000313" key="6">
    <source>
        <dbReference type="EMBL" id="SLM41485.1"/>
    </source>
</evidence>
<proteinExistence type="predicted"/>
<feature type="transmembrane region" description="Helical" evidence="5">
    <location>
        <begin position="169"/>
        <end position="188"/>
    </location>
</feature>
<evidence type="ECO:0000256" key="5">
    <source>
        <dbReference type="SAM" id="Phobius"/>
    </source>
</evidence>
<dbReference type="PANTHER" id="PTHR14856">
    <property type="entry name" value="PQ-LOOP REPEAT-CONTAINING PROTEIN 1-LIKE PROTEIN"/>
    <property type="match status" value="1"/>
</dbReference>
<sequence>MPIFTTLISALAPIFLVLSPITSYTDQILSIHRTRTSAGFSLDIPLIMLTASILKIFYWPGARYDLSLLLQAVVMLAMQLVLLKVALDNRPGWRGELAGAPFQAGTKNAAGARQRLWGFWRWRSQRPWVPLPLRAERASEGKGGYWEFLAGLTGLLALLHLLLRPTAASLYTQLIGYVGLAVEAVLPLPQMVANARARSCKGFRVSVLANWLVGDAMKMSYFFTSAPGRVPWAFKACGIFQACCDAGLGVQWWVYGDGAEAEGEKDVRVS</sequence>
<organism evidence="6 7">
    <name type="scientific">Lasallia pustulata</name>
    <dbReference type="NCBI Taxonomy" id="136370"/>
    <lineage>
        <taxon>Eukaryota</taxon>
        <taxon>Fungi</taxon>
        <taxon>Dikarya</taxon>
        <taxon>Ascomycota</taxon>
        <taxon>Pezizomycotina</taxon>
        <taxon>Lecanoromycetes</taxon>
        <taxon>OSLEUM clade</taxon>
        <taxon>Umbilicariomycetidae</taxon>
        <taxon>Umbilicariales</taxon>
        <taxon>Umbilicariaceae</taxon>
        <taxon>Lasallia</taxon>
    </lineage>
</organism>
<evidence type="ECO:0000256" key="3">
    <source>
        <dbReference type="ARBA" id="ARBA00022989"/>
    </source>
</evidence>
<dbReference type="InterPro" id="IPR006603">
    <property type="entry name" value="PQ-loop_rpt"/>
</dbReference>
<feature type="transmembrane region" description="Helical" evidence="5">
    <location>
        <begin position="6"/>
        <end position="25"/>
    </location>
</feature>
<dbReference type="InterPro" id="IPR052241">
    <property type="entry name" value="SLC66/Scramblase_ANY1"/>
</dbReference>
<comment type="subcellular location">
    <subcellularLocation>
        <location evidence="1">Membrane</location>
        <topology evidence="1">Multi-pass membrane protein</topology>
    </subcellularLocation>
</comment>
<dbReference type="GO" id="GO:0016020">
    <property type="term" value="C:membrane"/>
    <property type="evidence" value="ECO:0007669"/>
    <property type="project" value="UniProtKB-SubCell"/>
</dbReference>
<dbReference type="GO" id="GO:0005829">
    <property type="term" value="C:cytosol"/>
    <property type="evidence" value="ECO:0007669"/>
    <property type="project" value="GOC"/>
</dbReference>
<keyword evidence="7" id="KW-1185">Reference proteome</keyword>
<protein>
    <submittedName>
        <fullName evidence="6">PQ-loop repeat</fullName>
    </submittedName>
</protein>
<dbReference type="GO" id="GO:0042147">
    <property type="term" value="P:retrograde transport, endosome to Golgi"/>
    <property type="evidence" value="ECO:0007669"/>
    <property type="project" value="TreeGrafter"/>
</dbReference>
<dbReference type="EMBL" id="FWEW01003867">
    <property type="protein sequence ID" value="SLM41485.1"/>
    <property type="molecule type" value="Genomic_DNA"/>
</dbReference>
<dbReference type="GO" id="GO:0005802">
    <property type="term" value="C:trans-Golgi network"/>
    <property type="evidence" value="ECO:0007669"/>
    <property type="project" value="TreeGrafter"/>
</dbReference>
<evidence type="ECO:0000313" key="7">
    <source>
        <dbReference type="Proteomes" id="UP000192927"/>
    </source>
</evidence>
<keyword evidence="2 5" id="KW-0812">Transmembrane</keyword>
<dbReference type="Pfam" id="PF04193">
    <property type="entry name" value="PQ-loop"/>
    <property type="match status" value="1"/>
</dbReference>
<keyword evidence="3 5" id="KW-1133">Transmembrane helix</keyword>
<accession>A0A1W5DER3</accession>
<dbReference type="Gene3D" id="1.20.1280.290">
    <property type="match status" value="2"/>
</dbReference>
<feature type="transmembrane region" description="Helical" evidence="5">
    <location>
        <begin position="66"/>
        <end position="87"/>
    </location>
</feature>
<evidence type="ECO:0000256" key="4">
    <source>
        <dbReference type="ARBA" id="ARBA00023136"/>
    </source>
</evidence>
<keyword evidence="4 5" id="KW-0472">Membrane</keyword>
<dbReference type="AlphaFoldDB" id="A0A1W5DER3"/>
<feature type="transmembrane region" description="Helical" evidence="5">
    <location>
        <begin position="37"/>
        <end position="60"/>
    </location>
</feature>
<dbReference type="Proteomes" id="UP000192927">
    <property type="component" value="Unassembled WGS sequence"/>
</dbReference>